<dbReference type="VEuPathDB" id="VectorBase:ISCW000258"/>
<keyword evidence="1" id="KW-0812">Transmembrane</keyword>
<feature type="transmembrane region" description="Helical" evidence="1">
    <location>
        <begin position="32"/>
        <end position="52"/>
    </location>
</feature>
<dbReference type="EMBL" id="ABJB010032942">
    <property type="status" value="NOT_ANNOTATED_CDS"/>
    <property type="molecule type" value="Genomic_DNA"/>
</dbReference>
<dbReference type="Proteomes" id="UP000001555">
    <property type="component" value="Unassembled WGS sequence"/>
</dbReference>
<evidence type="ECO:0000256" key="1">
    <source>
        <dbReference type="SAM" id="Phobius"/>
    </source>
</evidence>
<evidence type="ECO:0000313" key="4">
    <source>
        <dbReference type="Proteomes" id="UP000001555"/>
    </source>
</evidence>
<evidence type="ECO:0000313" key="3">
    <source>
        <dbReference type="EnsemblMetazoa" id="ISCW000258-PA"/>
    </source>
</evidence>
<keyword evidence="4" id="KW-1185">Reference proteome</keyword>
<dbReference type="VEuPathDB" id="VectorBase:ISCP_014299"/>
<dbReference type="HOGENOM" id="CLU_967348_0_0_1"/>
<keyword evidence="1" id="KW-1133">Transmembrane helix</keyword>
<dbReference type="VEuPathDB" id="VectorBase:ISCI000258"/>
<dbReference type="AlphaFoldDB" id="B7P247"/>
<organism>
    <name type="scientific">Ixodes scapularis</name>
    <name type="common">Black-legged tick</name>
    <name type="synonym">Deer tick</name>
    <dbReference type="NCBI Taxonomy" id="6945"/>
    <lineage>
        <taxon>Eukaryota</taxon>
        <taxon>Metazoa</taxon>
        <taxon>Ecdysozoa</taxon>
        <taxon>Arthropoda</taxon>
        <taxon>Chelicerata</taxon>
        <taxon>Arachnida</taxon>
        <taxon>Acari</taxon>
        <taxon>Parasitiformes</taxon>
        <taxon>Ixodida</taxon>
        <taxon>Ixodoidea</taxon>
        <taxon>Ixodidae</taxon>
        <taxon>Ixodinae</taxon>
        <taxon>Ixodes</taxon>
    </lineage>
</organism>
<protein>
    <submittedName>
        <fullName evidence="2 3">Secreted protein, putative</fullName>
    </submittedName>
</protein>
<name>B7P247_IXOSC</name>
<sequence>MRSVTLYAFAFVLLNVILPCHEAGAFFLTSLALLPLTSIIGLGGLAGLKLAIAMKLLGHLGWWNVSRYGVGLRTSIENDKLPEPLGPMPPKPQGLFHGRTIKIPIALLPYFFGGHFKSPGSFTLPANDFSLLARQSFHLDGHKLKLSSQGDAGVNGVKGSFVQAHGNMQSPLVNIDARKKATLKGKRSAESTFKVIDDAFSMVREMDVDRCILRLSCEVSADPQGYGKYGRRVASFADSMGPVGNKSAFAEFQTAYRQGKAYGIAGCSRAYSTCKHDLRGLASLIGEA</sequence>
<proteinExistence type="predicted"/>
<dbReference type="OrthoDB" id="6487513at2759"/>
<dbReference type="PaxDb" id="6945-B7P247"/>
<dbReference type="EnsemblMetazoa" id="ISCW000258-RA">
    <property type="protein sequence ID" value="ISCW000258-PA"/>
    <property type="gene ID" value="ISCW000258"/>
</dbReference>
<evidence type="ECO:0000313" key="2">
    <source>
        <dbReference type="EMBL" id="EEC00669.1"/>
    </source>
</evidence>
<gene>
    <name evidence="2" type="ORF">IscW_ISCW000258</name>
</gene>
<dbReference type="InParanoid" id="B7P247"/>
<reference evidence="2 4" key="1">
    <citation type="submission" date="2008-03" db="EMBL/GenBank/DDBJ databases">
        <title>Annotation of Ixodes scapularis.</title>
        <authorList>
            <consortium name="Ixodes scapularis Genome Project Consortium"/>
            <person name="Caler E."/>
            <person name="Hannick L.I."/>
            <person name="Bidwell S."/>
            <person name="Joardar V."/>
            <person name="Thiagarajan M."/>
            <person name="Amedeo P."/>
            <person name="Galinsky K.J."/>
            <person name="Schobel S."/>
            <person name="Inman J."/>
            <person name="Hostetler J."/>
            <person name="Miller J."/>
            <person name="Hammond M."/>
            <person name="Megy K."/>
            <person name="Lawson D."/>
            <person name="Kodira C."/>
            <person name="Sutton G."/>
            <person name="Meyer J."/>
            <person name="Hill C.A."/>
            <person name="Birren B."/>
            <person name="Nene V."/>
            <person name="Collins F."/>
            <person name="Alarcon-Chaidez F."/>
            <person name="Wikel S."/>
            <person name="Strausberg R."/>
        </authorList>
    </citation>
    <scope>NUCLEOTIDE SEQUENCE [LARGE SCALE GENOMIC DNA]</scope>
    <source>
        <strain evidence="4">Wikel</strain>
        <strain evidence="2">Wikel colony</strain>
    </source>
</reference>
<keyword evidence="1" id="KW-0472">Membrane</keyword>
<accession>B7P247</accession>
<dbReference type="EMBL" id="DS620274">
    <property type="protein sequence ID" value="EEC00669.1"/>
    <property type="molecule type" value="Genomic_DNA"/>
</dbReference>
<reference evidence="3" key="2">
    <citation type="submission" date="2020-05" db="UniProtKB">
        <authorList>
            <consortium name="EnsemblMetazoa"/>
        </authorList>
    </citation>
    <scope>IDENTIFICATION</scope>
    <source>
        <strain evidence="3">wikel</strain>
    </source>
</reference>